<gene>
    <name evidence="2" type="ORF">CIB84_015710</name>
</gene>
<evidence type="ECO:0000313" key="3">
    <source>
        <dbReference type="Proteomes" id="UP000237246"/>
    </source>
</evidence>
<evidence type="ECO:0000256" key="1">
    <source>
        <dbReference type="SAM" id="MobiDB-lite"/>
    </source>
</evidence>
<sequence length="56" mass="6584">MPGKHNTIHIHPPFDLTSRKPNPIIHPRTYPNISLLSMRSWHRPSHTSSLYTNTWL</sequence>
<name>A0A2P4S8X5_BAMTH</name>
<protein>
    <submittedName>
        <fullName evidence="2">Uncharacterized protein</fullName>
    </submittedName>
</protein>
<dbReference type="Proteomes" id="UP000237246">
    <property type="component" value="Unassembled WGS sequence"/>
</dbReference>
<feature type="region of interest" description="Disordered" evidence="1">
    <location>
        <begin position="1"/>
        <end position="23"/>
    </location>
</feature>
<reference evidence="2 3" key="1">
    <citation type="submission" date="2018-01" db="EMBL/GenBank/DDBJ databases">
        <title>Comparison of the Chinese Bamboo Partridge and Red Junglefowl genome sequences highlights the importance of demography in genome evolution.</title>
        <authorList>
            <person name="Tiley G.P."/>
            <person name="Kimball R.T."/>
            <person name="Braun E.L."/>
            <person name="Burleigh J.G."/>
        </authorList>
    </citation>
    <scope>NUCLEOTIDE SEQUENCE [LARGE SCALE GENOMIC DNA]</scope>
    <source>
        <strain evidence="2">RTK389</strain>
        <tissue evidence="2">Blood</tissue>
    </source>
</reference>
<keyword evidence="3" id="KW-1185">Reference proteome</keyword>
<dbReference type="AlphaFoldDB" id="A0A2P4S8X5"/>
<dbReference type="EMBL" id="PPHD01081983">
    <property type="protein sequence ID" value="POI20543.1"/>
    <property type="molecule type" value="Genomic_DNA"/>
</dbReference>
<evidence type="ECO:0000313" key="2">
    <source>
        <dbReference type="EMBL" id="POI20543.1"/>
    </source>
</evidence>
<proteinExistence type="predicted"/>
<accession>A0A2P4S8X5</accession>
<organism evidence="2 3">
    <name type="scientific">Bambusicola thoracicus</name>
    <name type="common">Chinese bamboo-partridge</name>
    <name type="synonym">Perdix thoracica</name>
    <dbReference type="NCBI Taxonomy" id="9083"/>
    <lineage>
        <taxon>Eukaryota</taxon>
        <taxon>Metazoa</taxon>
        <taxon>Chordata</taxon>
        <taxon>Craniata</taxon>
        <taxon>Vertebrata</taxon>
        <taxon>Euteleostomi</taxon>
        <taxon>Archelosauria</taxon>
        <taxon>Archosauria</taxon>
        <taxon>Dinosauria</taxon>
        <taxon>Saurischia</taxon>
        <taxon>Theropoda</taxon>
        <taxon>Coelurosauria</taxon>
        <taxon>Aves</taxon>
        <taxon>Neognathae</taxon>
        <taxon>Galloanserae</taxon>
        <taxon>Galliformes</taxon>
        <taxon>Phasianidae</taxon>
        <taxon>Perdicinae</taxon>
        <taxon>Bambusicola</taxon>
    </lineage>
</organism>
<comment type="caution">
    <text evidence="2">The sequence shown here is derived from an EMBL/GenBank/DDBJ whole genome shotgun (WGS) entry which is preliminary data.</text>
</comment>